<comment type="catalytic activity">
    <reaction evidence="1 5">
        <text>L-alanine = D-alanine</text>
        <dbReference type="Rhea" id="RHEA:20249"/>
        <dbReference type="ChEBI" id="CHEBI:57416"/>
        <dbReference type="ChEBI" id="CHEBI:57972"/>
        <dbReference type="EC" id="5.1.1.1"/>
    </reaction>
</comment>
<dbReference type="UniPathway" id="UPA00042">
    <property type="reaction ID" value="UER00497"/>
</dbReference>
<feature type="binding site" evidence="5 7">
    <location>
        <position position="309"/>
    </location>
    <ligand>
        <name>substrate</name>
    </ligand>
</feature>
<feature type="active site" description="Proton acceptor; specific for L-alanine" evidence="5">
    <location>
        <position position="261"/>
    </location>
</feature>
<evidence type="ECO:0000313" key="9">
    <source>
        <dbReference type="EMBL" id="OFC30733.1"/>
    </source>
</evidence>
<dbReference type="GO" id="GO:0030632">
    <property type="term" value="P:D-alanine biosynthetic process"/>
    <property type="evidence" value="ECO:0007669"/>
    <property type="project" value="UniProtKB-UniRule"/>
</dbReference>
<dbReference type="AlphaFoldDB" id="A0A1E7YL02"/>
<dbReference type="InterPro" id="IPR009006">
    <property type="entry name" value="Ala_racemase/Decarboxylase_C"/>
</dbReference>
<dbReference type="InterPro" id="IPR020622">
    <property type="entry name" value="Ala_racemase_pyridoxalP-BS"/>
</dbReference>
<dbReference type="FunFam" id="3.20.20.10:FF:000002">
    <property type="entry name" value="Alanine racemase"/>
    <property type="match status" value="1"/>
</dbReference>
<feature type="modified residue" description="N6-(pyridoxal phosphate)lysine" evidence="5 6">
    <location>
        <position position="35"/>
    </location>
</feature>
<dbReference type="EMBL" id="LZYE01000311">
    <property type="protein sequence ID" value="OFC30733.1"/>
    <property type="molecule type" value="Genomic_DNA"/>
</dbReference>
<protein>
    <recommendedName>
        <fullName evidence="5">Alanine racemase</fullName>
        <ecNumber evidence="5">5.1.1.1</ecNumber>
    </recommendedName>
</protein>
<dbReference type="EC" id="5.1.1.1" evidence="5"/>
<dbReference type="SUPFAM" id="SSF51419">
    <property type="entry name" value="PLP-binding barrel"/>
    <property type="match status" value="1"/>
</dbReference>
<dbReference type="RefSeq" id="WP_070114547.1">
    <property type="nucleotide sequence ID" value="NZ_LZYE01000311.1"/>
</dbReference>
<evidence type="ECO:0000313" key="10">
    <source>
        <dbReference type="Proteomes" id="UP000175616"/>
    </source>
</evidence>
<comment type="caution">
    <text evidence="9">The sequence shown here is derived from an EMBL/GenBank/DDBJ whole genome shotgun (WGS) entry which is preliminary data.</text>
</comment>
<dbReference type="Gene3D" id="3.20.20.10">
    <property type="entry name" value="Alanine racemase"/>
    <property type="match status" value="1"/>
</dbReference>
<evidence type="ECO:0000256" key="4">
    <source>
        <dbReference type="ARBA" id="ARBA00023235"/>
    </source>
</evidence>
<feature type="domain" description="Alanine racemase C-terminal" evidence="8">
    <location>
        <begin position="240"/>
        <end position="364"/>
    </location>
</feature>
<evidence type="ECO:0000259" key="8">
    <source>
        <dbReference type="SMART" id="SM01005"/>
    </source>
</evidence>
<evidence type="ECO:0000256" key="6">
    <source>
        <dbReference type="PIRSR" id="PIRSR600821-50"/>
    </source>
</evidence>
<dbReference type="SUPFAM" id="SSF50621">
    <property type="entry name" value="Alanine racemase C-terminal domain-like"/>
    <property type="match status" value="1"/>
</dbReference>
<gene>
    <name evidence="9" type="ORF">BAE27_11225</name>
</gene>
<evidence type="ECO:0000256" key="1">
    <source>
        <dbReference type="ARBA" id="ARBA00000316"/>
    </source>
</evidence>
<dbReference type="Pfam" id="PF01168">
    <property type="entry name" value="Ala_racemase_N"/>
    <property type="match status" value="1"/>
</dbReference>
<reference evidence="9 10" key="1">
    <citation type="submission" date="2016-06" db="EMBL/GenBank/DDBJ databases">
        <title>Gene turnover analysis identifies the evolutionary adaptation of the extremophile Acidithiobacillus caldus.</title>
        <authorList>
            <person name="Zhang X."/>
        </authorList>
    </citation>
    <scope>NUCLEOTIDE SEQUENCE [LARGE SCALE GENOMIC DNA]</scope>
    <source>
        <strain evidence="9 10">DX</strain>
    </source>
</reference>
<comment type="cofactor">
    <cofactor evidence="2 5 6">
        <name>pyridoxal 5'-phosphate</name>
        <dbReference type="ChEBI" id="CHEBI:597326"/>
    </cofactor>
</comment>
<feature type="active site" description="Proton acceptor; specific for D-alanine" evidence="5">
    <location>
        <position position="35"/>
    </location>
</feature>
<name>A0A1E7YL02_9PROT</name>
<dbReference type="GO" id="GO:0005829">
    <property type="term" value="C:cytosol"/>
    <property type="evidence" value="ECO:0007669"/>
    <property type="project" value="TreeGrafter"/>
</dbReference>
<dbReference type="PANTHER" id="PTHR30511:SF0">
    <property type="entry name" value="ALANINE RACEMASE, CATABOLIC-RELATED"/>
    <property type="match status" value="1"/>
</dbReference>
<dbReference type="Gene3D" id="2.40.37.10">
    <property type="entry name" value="Lyase, Ornithine Decarboxylase, Chain A, domain 1"/>
    <property type="match status" value="1"/>
</dbReference>
<dbReference type="GO" id="GO:0030170">
    <property type="term" value="F:pyridoxal phosphate binding"/>
    <property type="evidence" value="ECO:0007669"/>
    <property type="project" value="UniProtKB-UniRule"/>
</dbReference>
<dbReference type="HAMAP" id="MF_01201">
    <property type="entry name" value="Ala_racemase"/>
    <property type="match status" value="1"/>
</dbReference>
<sequence>MTRPVRACISASALAHNVAVARTRMPGAKLMAAVKANAYGHGLAVCAPELARAGVEGFAVASMEEAEQLYDLALGPPACLLAGPFAPGEIPLAAARGHILVIHRAAQLAWLQEQRWDGPLSIWIKVDSGMHRLGFEPSALGPVFEALSAVQSPLRILGLMSHLARSDTPDDPHNTRQIREFRAAIGQWGERTLGEHSLANSGAILALAEARFPWMRPGLMLYGLSPFPGQTGRDLGLRPALSWQAQIIATRRLAPGEWLGYGAAYQALHEQRVGVVACGYGDGFDRHLGQGAPVWIGSQRSQTLGRVSMDLLFVDLQDSDAQEGDWVTLMGVGAEPLESLAERLGTIPYELGTRIQARVPRVLVP</sequence>
<evidence type="ECO:0000256" key="7">
    <source>
        <dbReference type="PIRSR" id="PIRSR600821-52"/>
    </source>
</evidence>
<proteinExistence type="inferred from homology"/>
<dbReference type="Proteomes" id="UP000175616">
    <property type="component" value="Unassembled WGS sequence"/>
</dbReference>
<dbReference type="GO" id="GO:0008784">
    <property type="term" value="F:alanine racemase activity"/>
    <property type="evidence" value="ECO:0007669"/>
    <property type="project" value="UniProtKB-UniRule"/>
</dbReference>
<feature type="binding site" evidence="5 7">
    <location>
        <position position="132"/>
    </location>
    <ligand>
        <name>substrate</name>
    </ligand>
</feature>
<dbReference type="SMART" id="SM01005">
    <property type="entry name" value="Ala_racemase_C"/>
    <property type="match status" value="1"/>
</dbReference>
<dbReference type="PRINTS" id="PR00992">
    <property type="entry name" value="ALARACEMASE"/>
</dbReference>
<dbReference type="NCBIfam" id="TIGR00492">
    <property type="entry name" value="alr"/>
    <property type="match status" value="1"/>
</dbReference>
<evidence type="ECO:0000256" key="5">
    <source>
        <dbReference type="HAMAP-Rule" id="MF_01201"/>
    </source>
</evidence>
<keyword evidence="3 5" id="KW-0663">Pyridoxal phosphate</keyword>
<comment type="pathway">
    <text evidence="5">Amino-acid biosynthesis; D-alanine biosynthesis; D-alanine from L-alanine: step 1/1.</text>
</comment>
<dbReference type="InterPro" id="IPR011079">
    <property type="entry name" value="Ala_racemase_C"/>
</dbReference>
<dbReference type="Pfam" id="PF00842">
    <property type="entry name" value="Ala_racemase_C"/>
    <property type="match status" value="1"/>
</dbReference>
<evidence type="ECO:0000256" key="2">
    <source>
        <dbReference type="ARBA" id="ARBA00001933"/>
    </source>
</evidence>
<dbReference type="PANTHER" id="PTHR30511">
    <property type="entry name" value="ALANINE RACEMASE"/>
    <property type="match status" value="1"/>
</dbReference>
<evidence type="ECO:0000256" key="3">
    <source>
        <dbReference type="ARBA" id="ARBA00022898"/>
    </source>
</evidence>
<dbReference type="InterPro" id="IPR000821">
    <property type="entry name" value="Ala_racemase"/>
</dbReference>
<dbReference type="InterPro" id="IPR029066">
    <property type="entry name" value="PLP-binding_barrel"/>
</dbReference>
<keyword evidence="4 5" id="KW-0413">Isomerase</keyword>
<dbReference type="PROSITE" id="PS00395">
    <property type="entry name" value="ALANINE_RACEMASE"/>
    <property type="match status" value="1"/>
</dbReference>
<organism evidence="9 10">
    <name type="scientific">Acidithiobacillus caldus</name>
    <dbReference type="NCBI Taxonomy" id="33059"/>
    <lineage>
        <taxon>Bacteria</taxon>
        <taxon>Pseudomonadati</taxon>
        <taxon>Pseudomonadota</taxon>
        <taxon>Acidithiobacillia</taxon>
        <taxon>Acidithiobacillales</taxon>
        <taxon>Acidithiobacillaceae</taxon>
        <taxon>Acidithiobacillus</taxon>
    </lineage>
</organism>
<accession>A0A1E7YL02</accession>
<comment type="function">
    <text evidence="5">Catalyzes the interconversion of L-alanine and D-alanine. May also act on other amino acids.</text>
</comment>
<dbReference type="InterPro" id="IPR001608">
    <property type="entry name" value="Ala_racemase_N"/>
</dbReference>
<comment type="similarity">
    <text evidence="5">Belongs to the alanine racemase family.</text>
</comment>